<reference evidence="2" key="1">
    <citation type="submission" date="2020-04" db="EMBL/GenBank/DDBJ databases">
        <authorList>
            <person name="Sombolestani A."/>
        </authorList>
    </citation>
    <scope>NUCLEOTIDE SEQUENCE</scope>
    <source>
        <strain evidence="2">LMG1408</strain>
    </source>
</reference>
<dbReference type="PANTHER" id="PTHR43685">
    <property type="entry name" value="GLYCOSYLTRANSFERASE"/>
    <property type="match status" value="1"/>
</dbReference>
<proteinExistence type="predicted"/>
<dbReference type="CDD" id="cd00761">
    <property type="entry name" value="Glyco_tranf_GTA_type"/>
    <property type="match status" value="1"/>
</dbReference>
<dbReference type="InterPro" id="IPR001173">
    <property type="entry name" value="Glyco_trans_2-like"/>
</dbReference>
<dbReference type="SUPFAM" id="SSF53448">
    <property type="entry name" value="Nucleotide-diphospho-sugar transferases"/>
    <property type="match status" value="1"/>
</dbReference>
<reference evidence="2" key="2">
    <citation type="submission" date="2023-10" db="EMBL/GenBank/DDBJ databases">
        <title>Description of novel Gluconobacter species.</title>
        <authorList>
            <person name="Cleenwerck I."/>
            <person name="Cnockaert M."/>
            <person name="Borremans W."/>
            <person name="Wieme A.D."/>
            <person name="De Vuyst L."/>
            <person name="Vandamme P."/>
        </authorList>
    </citation>
    <scope>NUCLEOTIDE SEQUENCE</scope>
    <source>
        <strain evidence="2">LMG1408</strain>
    </source>
</reference>
<dbReference type="RefSeq" id="WP_165919978.1">
    <property type="nucleotide sequence ID" value="NZ_JABCQL010000059.1"/>
</dbReference>
<dbReference type="Pfam" id="PF00535">
    <property type="entry name" value="Glycos_transf_2"/>
    <property type="match status" value="1"/>
</dbReference>
<dbReference type="AlphaFoldDB" id="A0AB35ARZ4"/>
<gene>
    <name evidence="2" type="ORF">HKD20_13545</name>
</gene>
<dbReference type="InterPro" id="IPR029044">
    <property type="entry name" value="Nucleotide-diphossugar_trans"/>
</dbReference>
<dbReference type="Proteomes" id="UP000603665">
    <property type="component" value="Unassembled WGS sequence"/>
</dbReference>
<dbReference type="InterPro" id="IPR050834">
    <property type="entry name" value="Glycosyltransf_2"/>
</dbReference>
<evidence type="ECO:0000313" key="2">
    <source>
        <dbReference type="EMBL" id="MBF0857494.1"/>
    </source>
</evidence>
<dbReference type="Gene3D" id="3.90.550.10">
    <property type="entry name" value="Spore Coat Polysaccharide Biosynthesis Protein SpsA, Chain A"/>
    <property type="match status" value="1"/>
</dbReference>
<evidence type="ECO:0000259" key="1">
    <source>
        <dbReference type="Pfam" id="PF00535"/>
    </source>
</evidence>
<name>A0AB35ARZ4_GLUOY</name>
<dbReference type="PANTHER" id="PTHR43685:SF2">
    <property type="entry name" value="GLYCOSYLTRANSFERASE 2-LIKE DOMAIN-CONTAINING PROTEIN"/>
    <property type="match status" value="1"/>
</dbReference>
<sequence length="396" mass="45064">MTESASQNTPTPSADVAIVMRTKNRLLLLPRALGSVLLQKFTRWHLYLVNDGGDREALEALLATYRPVFGSRLTVIHHAQSQGMEAASNAALAAGTEEFVVVHDDDDSWDPNFLLNTVLFLSDPKNDRYLGVATSCYVIGEIIEEDGSVRETDKHVWTRESGATDYVKMLSSNTFPPICFLFRRSVIEKIGPFNATLPVLGDWDFNIRLMSCGDIGHIATPLANYYHRKTGKNSVYSNSVIGGASSHVLNNILLRNKTLRNLLDKQPEMLGLFMALLPPLHETKETAGRLEYEVSEARYHLKYLEDLIKNNAGRLEYEVSEARYHLKYLEDLIKNNAGRLDRIESRISATDQRIQPQIDQIQMVSRWHWKMLRPLHKVWRVALPFRRVVAYIRGRS</sequence>
<evidence type="ECO:0000313" key="3">
    <source>
        <dbReference type="Proteomes" id="UP000603665"/>
    </source>
</evidence>
<protein>
    <submittedName>
        <fullName evidence="2">Glycosyltransferase family 2 protein</fullName>
    </submittedName>
</protein>
<dbReference type="EMBL" id="JABCQL010000059">
    <property type="protein sequence ID" value="MBF0857494.1"/>
    <property type="molecule type" value="Genomic_DNA"/>
</dbReference>
<accession>A0AB35ARZ4</accession>
<comment type="caution">
    <text evidence="2">The sequence shown here is derived from an EMBL/GenBank/DDBJ whole genome shotgun (WGS) entry which is preliminary data.</text>
</comment>
<feature type="domain" description="Glycosyltransferase 2-like" evidence="1">
    <location>
        <begin position="18"/>
        <end position="191"/>
    </location>
</feature>
<organism evidence="2 3">
    <name type="scientific">Gluconobacter oxydans</name>
    <name type="common">Gluconobacter suboxydans</name>
    <dbReference type="NCBI Taxonomy" id="442"/>
    <lineage>
        <taxon>Bacteria</taxon>
        <taxon>Pseudomonadati</taxon>
        <taxon>Pseudomonadota</taxon>
        <taxon>Alphaproteobacteria</taxon>
        <taxon>Acetobacterales</taxon>
        <taxon>Acetobacteraceae</taxon>
        <taxon>Gluconobacter</taxon>
    </lineage>
</organism>